<organism evidence="7 8">
    <name type="scientific">Hucho hucho</name>
    <name type="common">huchen</name>
    <dbReference type="NCBI Taxonomy" id="62062"/>
    <lineage>
        <taxon>Eukaryota</taxon>
        <taxon>Metazoa</taxon>
        <taxon>Chordata</taxon>
        <taxon>Craniata</taxon>
        <taxon>Vertebrata</taxon>
        <taxon>Euteleostomi</taxon>
        <taxon>Actinopterygii</taxon>
        <taxon>Neopterygii</taxon>
        <taxon>Teleostei</taxon>
        <taxon>Protacanthopterygii</taxon>
        <taxon>Salmoniformes</taxon>
        <taxon>Salmonidae</taxon>
        <taxon>Salmoninae</taxon>
        <taxon>Hucho</taxon>
    </lineage>
</organism>
<comment type="subcellular location">
    <subcellularLocation>
        <location evidence="1">Nucleus</location>
    </subcellularLocation>
</comment>
<keyword evidence="3" id="KW-0677">Repeat</keyword>
<dbReference type="PANTHER" id="PTHR12663:SF2">
    <property type="entry name" value="SISTER CHROMATID COHESION PROTEIN PDS5 HOMOLOG A"/>
    <property type="match status" value="1"/>
</dbReference>
<dbReference type="Ensembl" id="ENSHHUT00000000333.1">
    <property type="protein sequence ID" value="ENSHHUP00000000323.1"/>
    <property type="gene ID" value="ENSHHUG00000000226.1"/>
</dbReference>
<reference evidence="8" key="1">
    <citation type="submission" date="2018-06" db="EMBL/GenBank/DDBJ databases">
        <title>Genome assembly of Danube salmon.</title>
        <authorList>
            <person name="Macqueen D.J."/>
            <person name="Gundappa M.K."/>
        </authorList>
    </citation>
    <scope>NUCLEOTIDE SEQUENCE [LARGE SCALE GENOMIC DNA]</scope>
</reference>
<dbReference type="AlphaFoldDB" id="A0A4W5J812"/>
<accession>A0A4W5J812</accession>
<dbReference type="SUPFAM" id="SSF48371">
    <property type="entry name" value="ARM repeat"/>
    <property type="match status" value="1"/>
</dbReference>
<dbReference type="PANTHER" id="PTHR12663">
    <property type="entry name" value="ANDROGEN INDUCED INHIBITOR OF PROLIFERATION AS3 / PDS5-RELATED"/>
    <property type="match status" value="1"/>
</dbReference>
<keyword evidence="5" id="KW-0539">Nucleus</keyword>
<keyword evidence="2" id="KW-0132">Cell division</keyword>
<dbReference type="GeneTree" id="ENSGT00940000155155"/>
<dbReference type="Proteomes" id="UP000314982">
    <property type="component" value="Unassembled WGS sequence"/>
</dbReference>
<proteinExistence type="predicted"/>
<dbReference type="GO" id="GO:0005634">
    <property type="term" value="C:nucleus"/>
    <property type="evidence" value="ECO:0007669"/>
    <property type="project" value="UniProtKB-SubCell"/>
</dbReference>
<evidence type="ECO:0008006" key="9">
    <source>
        <dbReference type="Google" id="ProtNLM"/>
    </source>
</evidence>
<dbReference type="GO" id="GO:0006281">
    <property type="term" value="P:DNA repair"/>
    <property type="evidence" value="ECO:0007669"/>
    <property type="project" value="TreeGrafter"/>
</dbReference>
<sequence length="288" mass="33138">MNHPDLAKDLTGRCLMIRPDLVKDLTGRCLMNSPDLVKDLTGRCLMIHPDLVKDLTGRCLMIRPDLVKDLTGTFWSPSLGDAALTNIYVCIVQSEFLKVRSHDPEEAIRHDVIVTIINAGKKDLNLVNDQLLGFVRERTLDKRWRVRKEAMMGLAQLFKKYCLHHEAGKEQAQKISWIKDKLLHIYYQNSIDDKLLVEKIFAQYMVPHSLDTEEKMKCLYYLYACLDTNAVKALNEMWKCQNMLRGLVRELLDLHKLPAVSLHHTRLFMTQASSSHTPLVTRSLLSVV</sequence>
<dbReference type="GO" id="GO:0000785">
    <property type="term" value="C:chromatin"/>
    <property type="evidence" value="ECO:0007669"/>
    <property type="project" value="TreeGrafter"/>
</dbReference>
<dbReference type="InterPro" id="IPR016024">
    <property type="entry name" value="ARM-type_fold"/>
</dbReference>
<evidence type="ECO:0000256" key="6">
    <source>
        <dbReference type="ARBA" id="ARBA00023306"/>
    </source>
</evidence>
<keyword evidence="6" id="KW-0131">Cell cycle</keyword>
<dbReference type="InterPro" id="IPR039776">
    <property type="entry name" value="Pds5"/>
</dbReference>
<dbReference type="STRING" id="62062.ENSHHUP00000000323"/>
<protein>
    <recommendedName>
        <fullName evidence="9">PDS5 cohesin associated factor B</fullName>
    </recommendedName>
</protein>
<evidence type="ECO:0000256" key="1">
    <source>
        <dbReference type="ARBA" id="ARBA00004123"/>
    </source>
</evidence>
<evidence type="ECO:0000313" key="8">
    <source>
        <dbReference type="Proteomes" id="UP000314982"/>
    </source>
</evidence>
<evidence type="ECO:0000256" key="4">
    <source>
        <dbReference type="ARBA" id="ARBA00022776"/>
    </source>
</evidence>
<dbReference type="Pfam" id="PF20168">
    <property type="entry name" value="PDS5"/>
    <property type="match status" value="1"/>
</dbReference>
<dbReference type="GO" id="GO:0051301">
    <property type="term" value="P:cell division"/>
    <property type="evidence" value="ECO:0007669"/>
    <property type="project" value="UniProtKB-KW"/>
</dbReference>
<reference evidence="7" key="2">
    <citation type="submission" date="2025-08" db="UniProtKB">
        <authorList>
            <consortium name="Ensembl"/>
        </authorList>
    </citation>
    <scope>IDENTIFICATION</scope>
</reference>
<name>A0A4W5J812_9TELE</name>
<dbReference type="GO" id="GO:0007064">
    <property type="term" value="P:mitotic sister chromatid cohesion"/>
    <property type="evidence" value="ECO:0007669"/>
    <property type="project" value="InterPro"/>
</dbReference>
<evidence type="ECO:0000256" key="3">
    <source>
        <dbReference type="ARBA" id="ARBA00022737"/>
    </source>
</evidence>
<reference evidence="7" key="3">
    <citation type="submission" date="2025-09" db="UniProtKB">
        <authorList>
            <consortium name="Ensembl"/>
        </authorList>
    </citation>
    <scope>IDENTIFICATION</scope>
</reference>
<evidence type="ECO:0000256" key="2">
    <source>
        <dbReference type="ARBA" id="ARBA00022618"/>
    </source>
</evidence>
<keyword evidence="8" id="KW-1185">Reference proteome</keyword>
<evidence type="ECO:0000313" key="7">
    <source>
        <dbReference type="Ensembl" id="ENSHHUP00000000323.1"/>
    </source>
</evidence>
<keyword evidence="4" id="KW-0498">Mitosis</keyword>
<evidence type="ECO:0000256" key="5">
    <source>
        <dbReference type="ARBA" id="ARBA00023242"/>
    </source>
</evidence>